<dbReference type="SUPFAM" id="SSF51120">
    <property type="entry name" value="beta-Roll"/>
    <property type="match status" value="2"/>
</dbReference>
<dbReference type="RefSeq" id="WP_146174200.1">
    <property type="nucleotide sequence ID" value="NZ_QBKS01000001.1"/>
</dbReference>
<name>A0A2T6BMY1_9RHOB</name>
<accession>A0A2T6BMY1</accession>
<gene>
    <name evidence="3" type="ORF">C8N43_2083</name>
</gene>
<dbReference type="GO" id="GO:0005576">
    <property type="term" value="C:extracellular region"/>
    <property type="evidence" value="ECO:0007669"/>
    <property type="project" value="UniProtKB-SubCell"/>
</dbReference>
<proteinExistence type="predicted"/>
<dbReference type="InterPro" id="IPR001343">
    <property type="entry name" value="Hemolysn_Ca-bd"/>
</dbReference>
<dbReference type="GO" id="GO:0005509">
    <property type="term" value="F:calcium ion binding"/>
    <property type="evidence" value="ECO:0007669"/>
    <property type="project" value="InterPro"/>
</dbReference>
<protein>
    <recommendedName>
        <fullName evidence="5">Hemolysin type calcium-binding protein</fullName>
    </recommendedName>
</protein>
<dbReference type="PANTHER" id="PTHR38340:SF1">
    <property type="entry name" value="S-LAYER PROTEIN"/>
    <property type="match status" value="1"/>
</dbReference>
<dbReference type="Gene3D" id="3.20.20.80">
    <property type="entry name" value="Glycosidases"/>
    <property type="match status" value="1"/>
</dbReference>
<dbReference type="Pfam" id="PF00353">
    <property type="entry name" value="HemolysinCabind"/>
    <property type="match status" value="4"/>
</dbReference>
<evidence type="ECO:0000256" key="1">
    <source>
        <dbReference type="ARBA" id="ARBA00004613"/>
    </source>
</evidence>
<dbReference type="SUPFAM" id="SSF51445">
    <property type="entry name" value="(Trans)glycosidases"/>
    <property type="match status" value="1"/>
</dbReference>
<evidence type="ECO:0008006" key="5">
    <source>
        <dbReference type="Google" id="ProtNLM"/>
    </source>
</evidence>
<sequence length="833" mass="90680">MTIYRVIDSQISGNHQISEEMFGLNFVTTFDYDFASNEDAISRLSELQPSVLRFPGGSATEYAFADGAFSTGDWEATSLPGEFGVQKVGTPLSQYFEIAGQINAEAQLVIPTRVAFVQSAGQALMEGTYGARQELTSEYFENVIAFIEQSLVEAAANSVTISRFELGNEFWGSGEMTASEYGFLASRLATFLNDRYPDVELLTQVTSSSNRFSQRNDTSVYLEPDGRGDFNVWLASEVGEDVPDGWIVREMPGQGNAAEQTRDIADQILAHPGALDAISGILEHVYFEDGFAGIDEERNYSLYSIYNRFIEQVGVDEIDYYITEWSPRNPRNSNDDLNLGNANGLHLAHTTIEAFFELASAGVDGANFWPLTFGNPRAQDRTLIDTEENDLTFSGVAFQWLRESTLGMETQADYEVAGEIDIHTFRGEDTYTLFVGERSGVDRLLESDSAIQLDFQDVVSSGEYVVRASILGTDGAVDIVETDPIIREFVPFSWSGGLFSLELGAWELARIELISVSDPSLREFDPQADLVLTATLDQENIYGGAGHDLIIGDDRANSLYSYGGDDEIYAGGGDDVIHSGAGSDTIHVQEGRNTVFSGEGNDIVFAGSSVGDYVGGLGSDHISFEDSDAPVVILTYSLSMQDFLDPSGFGSDLGYLHGFEALTTTNHGDYVAHIPDAEALFLGLGDDISHRNGGIGTEVFGEGGDDIIQLAPGSYGFGGDGDDEIWTAEGDEFVYGGSGDDQFLIYFGDDFISTGSGNDTVSIQSNGHSDDFTISDFDPEHDSINFFDEYTVNQLVESGFADATQIGDDMVLEAENGWRVTLLDVNLDESFFG</sequence>
<comment type="subcellular location">
    <subcellularLocation>
        <location evidence="1">Secreted</location>
    </subcellularLocation>
</comment>
<dbReference type="EMBL" id="QBKS01000001">
    <property type="protein sequence ID" value="PTX57416.1"/>
    <property type="molecule type" value="Genomic_DNA"/>
</dbReference>
<reference evidence="3 4" key="1">
    <citation type="submission" date="2018-04" db="EMBL/GenBank/DDBJ databases">
        <title>Genomic Encyclopedia of Archaeal and Bacterial Type Strains, Phase II (KMG-II): from individual species to whole genera.</title>
        <authorList>
            <person name="Goeker M."/>
        </authorList>
    </citation>
    <scope>NUCLEOTIDE SEQUENCE [LARGE SCALE GENOMIC DNA]</scope>
    <source>
        <strain evidence="3 4">DSM 100977</strain>
    </source>
</reference>
<dbReference type="Gene3D" id="2.150.10.10">
    <property type="entry name" value="Serralysin-like metalloprotease, C-terminal"/>
    <property type="match status" value="2"/>
</dbReference>
<evidence type="ECO:0000256" key="2">
    <source>
        <dbReference type="ARBA" id="ARBA00022525"/>
    </source>
</evidence>
<dbReference type="InterPro" id="IPR011049">
    <property type="entry name" value="Serralysin-like_metalloprot_C"/>
</dbReference>
<evidence type="ECO:0000313" key="4">
    <source>
        <dbReference type="Proteomes" id="UP000243978"/>
    </source>
</evidence>
<evidence type="ECO:0000313" key="3">
    <source>
        <dbReference type="EMBL" id="PTX57416.1"/>
    </source>
</evidence>
<dbReference type="AlphaFoldDB" id="A0A2T6BMY1"/>
<dbReference type="OrthoDB" id="7766606at2"/>
<keyword evidence="2" id="KW-0964">Secreted</keyword>
<dbReference type="PRINTS" id="PR00313">
    <property type="entry name" value="CABNDNGRPT"/>
</dbReference>
<comment type="caution">
    <text evidence="3">The sequence shown here is derived from an EMBL/GenBank/DDBJ whole genome shotgun (WGS) entry which is preliminary data.</text>
</comment>
<dbReference type="InterPro" id="IPR050557">
    <property type="entry name" value="RTX_toxin/Mannuronan_C5-epim"/>
</dbReference>
<keyword evidence="4" id="KW-1185">Reference proteome</keyword>
<dbReference type="PANTHER" id="PTHR38340">
    <property type="entry name" value="S-LAYER PROTEIN"/>
    <property type="match status" value="1"/>
</dbReference>
<organism evidence="3 4">
    <name type="scientific">Litoreibacter ponti</name>
    <dbReference type="NCBI Taxonomy" id="1510457"/>
    <lineage>
        <taxon>Bacteria</taxon>
        <taxon>Pseudomonadati</taxon>
        <taxon>Pseudomonadota</taxon>
        <taxon>Alphaproteobacteria</taxon>
        <taxon>Rhodobacterales</taxon>
        <taxon>Roseobacteraceae</taxon>
        <taxon>Litoreibacter</taxon>
    </lineage>
</organism>
<dbReference type="InterPro" id="IPR017853">
    <property type="entry name" value="GH"/>
</dbReference>
<dbReference type="Proteomes" id="UP000243978">
    <property type="component" value="Unassembled WGS sequence"/>
</dbReference>